<dbReference type="RefSeq" id="WP_110530693.1">
    <property type="nucleotide sequence ID" value="NZ_NOXG01000011.1"/>
</dbReference>
<name>A0A318QCI8_9PROT</name>
<proteinExistence type="predicted"/>
<organism evidence="1 2">
    <name type="scientific">Novacetimonas pomaceti</name>
    <dbReference type="NCBI Taxonomy" id="2021998"/>
    <lineage>
        <taxon>Bacteria</taxon>
        <taxon>Pseudomonadati</taxon>
        <taxon>Pseudomonadota</taxon>
        <taxon>Alphaproteobacteria</taxon>
        <taxon>Acetobacterales</taxon>
        <taxon>Acetobacteraceae</taxon>
        <taxon>Novacetimonas</taxon>
    </lineage>
</organism>
<protein>
    <submittedName>
        <fullName evidence="1">Uncharacterized protein</fullName>
    </submittedName>
</protein>
<comment type="caution">
    <text evidence="1">The sequence shown here is derived from an EMBL/GenBank/DDBJ whole genome shotgun (WGS) entry which is preliminary data.</text>
</comment>
<dbReference type="EMBL" id="NOXG01000011">
    <property type="protein sequence ID" value="PYD75271.1"/>
    <property type="molecule type" value="Genomic_DNA"/>
</dbReference>
<dbReference type="Proteomes" id="UP000247609">
    <property type="component" value="Unassembled WGS sequence"/>
</dbReference>
<accession>A0A318QCI8</accession>
<reference evidence="1 2" key="1">
    <citation type="submission" date="2017-07" db="EMBL/GenBank/DDBJ databases">
        <title>A draft genome sequence of Komagataeibacter sp. T5K1.</title>
        <authorList>
            <person name="Skraban J."/>
            <person name="Cleenwerck I."/>
            <person name="Vandamme P."/>
            <person name="Trcek J."/>
        </authorList>
    </citation>
    <scope>NUCLEOTIDE SEQUENCE [LARGE SCALE GENOMIC DNA]</scope>
    <source>
        <strain evidence="1 2">T5K1</strain>
    </source>
</reference>
<sequence>MNATAKFGGLGAVIALLLAEVPREHALYGSAFILACAAVAAMIPSPHAGSRWAVAHQTRTDIGLNVGWAENHFKPGQLGMYVPLWDKPAAELVVAAVGILVPNRKSQPEDIVK</sequence>
<gene>
    <name evidence="1" type="ORF">CFR71_09955</name>
</gene>
<evidence type="ECO:0000313" key="1">
    <source>
        <dbReference type="EMBL" id="PYD75271.1"/>
    </source>
</evidence>
<dbReference type="AlphaFoldDB" id="A0A318QCI8"/>
<evidence type="ECO:0000313" key="2">
    <source>
        <dbReference type="Proteomes" id="UP000247609"/>
    </source>
</evidence>